<keyword evidence="1" id="KW-0812">Transmembrane</keyword>
<dbReference type="InterPro" id="IPR035287">
    <property type="entry name" value="DUF5362"/>
</dbReference>
<accession>A0A419SUC0</accession>
<dbReference type="Proteomes" id="UP000284177">
    <property type="component" value="Unassembled WGS sequence"/>
</dbReference>
<keyword evidence="1" id="KW-1133">Transmembrane helix</keyword>
<keyword evidence="3" id="KW-1185">Reference proteome</keyword>
<feature type="transmembrane region" description="Helical" evidence="1">
    <location>
        <begin position="12"/>
        <end position="45"/>
    </location>
</feature>
<comment type="caution">
    <text evidence="2">The sequence shown here is derived from an EMBL/GenBank/DDBJ whole genome shotgun (WGS) entry which is preliminary data.</text>
</comment>
<gene>
    <name evidence="2" type="ORF">BET03_06930</name>
</gene>
<protein>
    <submittedName>
        <fullName evidence="2">Uncharacterized protein</fullName>
    </submittedName>
</protein>
<dbReference type="EMBL" id="MCIB01000040">
    <property type="protein sequence ID" value="RKD28766.1"/>
    <property type="molecule type" value="Genomic_DNA"/>
</dbReference>
<evidence type="ECO:0000256" key="1">
    <source>
        <dbReference type="SAM" id="Phobius"/>
    </source>
</evidence>
<dbReference type="AlphaFoldDB" id="A0A419SUC0"/>
<keyword evidence="1" id="KW-0472">Membrane</keyword>
<dbReference type="Pfam" id="PF17319">
    <property type="entry name" value="DUF5362"/>
    <property type="match status" value="1"/>
</dbReference>
<reference evidence="2 3" key="1">
    <citation type="submission" date="2016-08" db="EMBL/GenBank/DDBJ databases">
        <title>Novel Firmicutes and Novel Genomes.</title>
        <authorList>
            <person name="Poppleton D.I."/>
            <person name="Gribaldo S."/>
        </authorList>
    </citation>
    <scope>NUCLEOTIDE SEQUENCE [LARGE SCALE GENOMIC DNA]</scope>
    <source>
        <strain evidence="2 3">CTT3</strain>
    </source>
</reference>
<feature type="transmembrane region" description="Helical" evidence="1">
    <location>
        <begin position="75"/>
        <end position="98"/>
    </location>
</feature>
<proteinExistence type="predicted"/>
<organism evidence="2 3">
    <name type="scientific">Thermohalobacter berrensis</name>
    <dbReference type="NCBI Taxonomy" id="99594"/>
    <lineage>
        <taxon>Bacteria</taxon>
        <taxon>Bacillati</taxon>
        <taxon>Bacillota</taxon>
        <taxon>Tissierellia</taxon>
        <taxon>Tissierellales</taxon>
        <taxon>Thermohalobacteraceae</taxon>
        <taxon>Thermohalobacter</taxon>
    </lineage>
</organism>
<name>A0A419SUC0_9FIRM</name>
<dbReference type="RefSeq" id="WP_120170733.1">
    <property type="nucleotide sequence ID" value="NZ_MCIB01000040.1"/>
</dbReference>
<sequence length="101" mass="11354">MREKLNQLSKVTNFLGYTLIIFGVINFFAGIIGIISGAISIFLGVNLLKVSENAREMLAEKEIEEFHYVDLFNNLVTYFNIQSVLIIVGLLIGVFGLLSRR</sequence>
<evidence type="ECO:0000313" key="2">
    <source>
        <dbReference type="EMBL" id="RKD28766.1"/>
    </source>
</evidence>
<evidence type="ECO:0000313" key="3">
    <source>
        <dbReference type="Proteomes" id="UP000284177"/>
    </source>
</evidence>